<keyword evidence="2 6" id="KW-0698">rRNA processing</keyword>
<evidence type="ECO:0000256" key="2">
    <source>
        <dbReference type="ARBA" id="ARBA00022552"/>
    </source>
</evidence>
<accession>A0A919BAA2</accession>
<reference evidence="9" key="2">
    <citation type="submission" date="2020-09" db="EMBL/GenBank/DDBJ databases">
        <authorList>
            <person name="Sun Q."/>
            <person name="Kim S."/>
        </authorList>
    </citation>
    <scope>NUCLEOTIDE SEQUENCE</scope>
    <source>
        <strain evidence="9">KCTC 42731</strain>
    </source>
</reference>
<comment type="subcellular location">
    <subcellularLocation>
        <location evidence="6">Cytoplasm</location>
    </subcellularLocation>
</comment>
<dbReference type="Pfam" id="PF05175">
    <property type="entry name" value="MTS"/>
    <property type="match status" value="1"/>
</dbReference>
<evidence type="ECO:0000256" key="4">
    <source>
        <dbReference type="ARBA" id="ARBA00022679"/>
    </source>
</evidence>
<dbReference type="EMBL" id="BNCK01000001">
    <property type="protein sequence ID" value="GHF78547.1"/>
    <property type="molecule type" value="Genomic_DNA"/>
</dbReference>
<dbReference type="InterPro" id="IPR046977">
    <property type="entry name" value="RsmC/RlmG"/>
</dbReference>
<comment type="caution">
    <text evidence="9">The sequence shown here is derived from an EMBL/GenBank/DDBJ whole genome shotgun (WGS) entry which is preliminary data.</text>
</comment>
<keyword evidence="1 6" id="KW-0963">Cytoplasm</keyword>
<comment type="subunit">
    <text evidence="6">Monomer.</text>
</comment>
<gene>
    <name evidence="6 9" type="primary">rsmC</name>
    <name evidence="9" type="ORF">GCM10017161_02030</name>
</gene>
<sequence length="343" mass="38284">MSLTNLSQVLLRNDDLLIANFPLLINMPDDNFASELNRLKSDNNVTFFDTHFGNHLQRKKFTFANAVFTACYETKLKHDLVIMTFPKSKKELAFTLAMVAPKLADNARILVIGENKSGIKSLDKLVKDQATYVTKIDSARHCILFEMALNHQMPFDLQTWFSTYTFNHQEIQCKIAALPGVFSQAKLDKGTEVLFDVLPDDINGKVLDFGTGAGVIATLIGKKFPTTELHLADVSALALASAEKSLALNGLSGNVFATDSMSNIRGNFDTVITNPPFHQGLKTHYAATETFLKQIAQFVNVRGKMLVVANSFLSYEPLMRNNFSQICRLIEKKGFTVYRADKK</sequence>
<dbReference type="GO" id="GO:0003676">
    <property type="term" value="F:nucleic acid binding"/>
    <property type="evidence" value="ECO:0007669"/>
    <property type="project" value="InterPro"/>
</dbReference>
<dbReference type="CDD" id="cd02440">
    <property type="entry name" value="AdoMet_MTases"/>
    <property type="match status" value="1"/>
</dbReference>
<evidence type="ECO:0000259" key="8">
    <source>
        <dbReference type="Pfam" id="PF08468"/>
    </source>
</evidence>
<name>A0A919BAA2_9GAMM</name>
<keyword evidence="10" id="KW-1185">Reference proteome</keyword>
<dbReference type="EC" id="2.1.1.172" evidence="6"/>
<keyword evidence="4 6" id="KW-0808">Transferase</keyword>
<dbReference type="PANTHER" id="PTHR47816">
    <property type="entry name" value="RIBOSOMAL RNA SMALL SUBUNIT METHYLTRANSFERASE C"/>
    <property type="match status" value="1"/>
</dbReference>
<dbReference type="AlphaFoldDB" id="A0A919BAA2"/>
<keyword evidence="3 6" id="KW-0489">Methyltransferase</keyword>
<dbReference type="GO" id="GO:0005737">
    <property type="term" value="C:cytoplasm"/>
    <property type="evidence" value="ECO:0007669"/>
    <property type="project" value="UniProtKB-SubCell"/>
</dbReference>
<dbReference type="Proteomes" id="UP000623842">
    <property type="component" value="Unassembled WGS sequence"/>
</dbReference>
<dbReference type="InterPro" id="IPR013675">
    <property type="entry name" value="Mtase_sm_N"/>
</dbReference>
<evidence type="ECO:0000256" key="3">
    <source>
        <dbReference type="ARBA" id="ARBA00022603"/>
    </source>
</evidence>
<dbReference type="RefSeq" id="WP_189766862.1">
    <property type="nucleotide sequence ID" value="NZ_BNCK01000001.1"/>
</dbReference>
<feature type="domain" description="Methyltransferase small N-terminal" evidence="8">
    <location>
        <begin position="7"/>
        <end position="164"/>
    </location>
</feature>
<dbReference type="PROSITE" id="PS00092">
    <property type="entry name" value="N6_MTASE"/>
    <property type="match status" value="1"/>
</dbReference>
<evidence type="ECO:0000259" key="7">
    <source>
        <dbReference type="Pfam" id="PF05175"/>
    </source>
</evidence>
<dbReference type="InterPro" id="IPR029063">
    <property type="entry name" value="SAM-dependent_MTases_sf"/>
</dbReference>
<proteinExistence type="inferred from homology"/>
<feature type="domain" description="Methyltransferase small" evidence="7">
    <location>
        <begin position="173"/>
        <end position="339"/>
    </location>
</feature>
<dbReference type="SUPFAM" id="SSF53335">
    <property type="entry name" value="S-adenosyl-L-methionine-dependent methyltransferases"/>
    <property type="match status" value="1"/>
</dbReference>
<dbReference type="Gene3D" id="3.40.50.150">
    <property type="entry name" value="Vaccinia Virus protein VP39"/>
    <property type="match status" value="2"/>
</dbReference>
<evidence type="ECO:0000256" key="5">
    <source>
        <dbReference type="ARBA" id="ARBA00022691"/>
    </source>
</evidence>
<comment type="similarity">
    <text evidence="6">Belongs to the methyltransferase superfamily. RsmC family.</text>
</comment>
<protein>
    <recommendedName>
        <fullName evidence="6">Ribosomal RNA small subunit methyltransferase C</fullName>
        <ecNumber evidence="6">2.1.1.172</ecNumber>
    </recommendedName>
    <alternativeName>
        <fullName evidence="6">16S rRNA m2G1207 methyltransferase</fullName>
    </alternativeName>
    <alternativeName>
        <fullName evidence="6">rRNA (guanine-N(2)-)-methyltransferase RsmC</fullName>
    </alternativeName>
</protein>
<dbReference type="HAMAP" id="MF_01862">
    <property type="entry name" value="16SrRNA_methyltr_C"/>
    <property type="match status" value="1"/>
</dbReference>
<keyword evidence="5 6" id="KW-0949">S-adenosyl-L-methionine</keyword>
<dbReference type="InterPro" id="IPR023543">
    <property type="entry name" value="rRNA_ssu_MeTfrase_C"/>
</dbReference>
<dbReference type="Pfam" id="PF08468">
    <property type="entry name" value="MTS_N"/>
    <property type="match status" value="1"/>
</dbReference>
<dbReference type="PANTHER" id="PTHR47816:SF4">
    <property type="entry name" value="RIBOSOMAL RNA SMALL SUBUNIT METHYLTRANSFERASE C"/>
    <property type="match status" value="1"/>
</dbReference>
<organism evidence="9 10">
    <name type="scientific">Thalassotalea marina</name>
    <dbReference type="NCBI Taxonomy" id="1673741"/>
    <lineage>
        <taxon>Bacteria</taxon>
        <taxon>Pseudomonadati</taxon>
        <taxon>Pseudomonadota</taxon>
        <taxon>Gammaproteobacteria</taxon>
        <taxon>Alteromonadales</taxon>
        <taxon>Colwelliaceae</taxon>
        <taxon>Thalassotalea</taxon>
    </lineage>
</organism>
<evidence type="ECO:0000256" key="6">
    <source>
        <dbReference type="HAMAP-Rule" id="MF_01862"/>
    </source>
</evidence>
<evidence type="ECO:0000256" key="1">
    <source>
        <dbReference type="ARBA" id="ARBA00022490"/>
    </source>
</evidence>
<comment type="catalytic activity">
    <reaction evidence="6">
        <text>guanosine(1207) in 16S rRNA + S-adenosyl-L-methionine = N(2)-methylguanosine(1207) in 16S rRNA + S-adenosyl-L-homocysteine + H(+)</text>
        <dbReference type="Rhea" id="RHEA:42736"/>
        <dbReference type="Rhea" id="RHEA-COMP:10213"/>
        <dbReference type="Rhea" id="RHEA-COMP:10214"/>
        <dbReference type="ChEBI" id="CHEBI:15378"/>
        <dbReference type="ChEBI" id="CHEBI:57856"/>
        <dbReference type="ChEBI" id="CHEBI:59789"/>
        <dbReference type="ChEBI" id="CHEBI:74269"/>
        <dbReference type="ChEBI" id="CHEBI:74481"/>
        <dbReference type="EC" id="2.1.1.172"/>
    </reaction>
</comment>
<comment type="function">
    <text evidence="6">Specifically methylates the guanine in position 1207 of 16S rRNA in the 30S particle.</text>
</comment>
<dbReference type="InterPro" id="IPR002052">
    <property type="entry name" value="DNA_methylase_N6_adenine_CS"/>
</dbReference>
<dbReference type="InterPro" id="IPR007848">
    <property type="entry name" value="Small_mtfrase_dom"/>
</dbReference>
<dbReference type="GO" id="GO:0052914">
    <property type="term" value="F:16S rRNA (guanine(1207)-N(2))-methyltransferase activity"/>
    <property type="evidence" value="ECO:0007669"/>
    <property type="project" value="UniProtKB-EC"/>
</dbReference>
<reference evidence="9" key="1">
    <citation type="journal article" date="2014" name="Int. J. Syst. Evol. Microbiol.">
        <title>Complete genome sequence of Corynebacterium casei LMG S-19264T (=DSM 44701T), isolated from a smear-ripened cheese.</title>
        <authorList>
            <consortium name="US DOE Joint Genome Institute (JGI-PGF)"/>
            <person name="Walter F."/>
            <person name="Albersmeier A."/>
            <person name="Kalinowski J."/>
            <person name="Ruckert C."/>
        </authorList>
    </citation>
    <scope>NUCLEOTIDE SEQUENCE</scope>
    <source>
        <strain evidence="9">KCTC 42731</strain>
    </source>
</reference>
<evidence type="ECO:0000313" key="10">
    <source>
        <dbReference type="Proteomes" id="UP000623842"/>
    </source>
</evidence>
<evidence type="ECO:0000313" key="9">
    <source>
        <dbReference type="EMBL" id="GHF78547.1"/>
    </source>
</evidence>